<reference evidence="2 3" key="1">
    <citation type="submission" date="2019-02" db="EMBL/GenBank/DDBJ databases">
        <title>Deep-cultivation of Planctomycetes and their phenomic and genomic characterization uncovers novel biology.</title>
        <authorList>
            <person name="Wiegand S."/>
            <person name="Jogler M."/>
            <person name="Boedeker C."/>
            <person name="Pinto D."/>
            <person name="Vollmers J."/>
            <person name="Rivas-Marin E."/>
            <person name="Kohn T."/>
            <person name="Peeters S.H."/>
            <person name="Heuer A."/>
            <person name="Rast P."/>
            <person name="Oberbeckmann S."/>
            <person name="Bunk B."/>
            <person name="Jeske O."/>
            <person name="Meyerdierks A."/>
            <person name="Storesund J.E."/>
            <person name="Kallscheuer N."/>
            <person name="Luecker S."/>
            <person name="Lage O.M."/>
            <person name="Pohl T."/>
            <person name="Merkel B.J."/>
            <person name="Hornburger P."/>
            <person name="Mueller R.-W."/>
            <person name="Bruemmer F."/>
            <person name="Labrenz M."/>
            <person name="Spormann A.M."/>
            <person name="Op den Camp H."/>
            <person name="Overmann J."/>
            <person name="Amann R."/>
            <person name="Jetten M.S.M."/>
            <person name="Mascher T."/>
            <person name="Medema M.H."/>
            <person name="Devos D.P."/>
            <person name="Kaster A.-K."/>
            <person name="Ovreas L."/>
            <person name="Rohde M."/>
            <person name="Galperin M.Y."/>
            <person name="Jogler C."/>
        </authorList>
    </citation>
    <scope>NUCLEOTIDE SEQUENCE [LARGE SCALE GENOMIC DNA]</scope>
    <source>
        <strain evidence="2 3">Pan189</strain>
    </source>
</reference>
<dbReference type="RefSeq" id="WP_145362064.1">
    <property type="nucleotide sequence ID" value="NZ_CP036268.1"/>
</dbReference>
<dbReference type="Proteomes" id="UP000317318">
    <property type="component" value="Chromosome"/>
</dbReference>
<evidence type="ECO:0000313" key="2">
    <source>
        <dbReference type="EMBL" id="QDT35796.1"/>
    </source>
</evidence>
<feature type="compositionally biased region" description="Polar residues" evidence="1">
    <location>
        <begin position="226"/>
        <end position="237"/>
    </location>
</feature>
<feature type="region of interest" description="Disordered" evidence="1">
    <location>
        <begin position="220"/>
        <end position="243"/>
    </location>
</feature>
<evidence type="ECO:0000313" key="3">
    <source>
        <dbReference type="Proteomes" id="UP000317318"/>
    </source>
</evidence>
<sequence>MSSEPSTSRSRRWPVLTLVGGLLLLVSGVAVGLAAREIPLPGPSGFSIDQFETLSGPGAEVRFVGGHLSEDCELTLEMIVIEDLDPKTLSTMIIAPGDVPRASCDVRAGLAVLKPEASTAGTKPRITLVGSHGMGSLSGWGSGWEVPIEPMGTSSSIPAEPFFIPAGESRLLTQLFFTTEEGMSGVNEPTLEETLRRLNAKTDHPQSKYGVVLQATVSKIEDSKTKSNSPLSGSGLINTEAES</sequence>
<dbReference type="KEGG" id="svp:Pan189_01490"/>
<dbReference type="AlphaFoldDB" id="A0A517QVW8"/>
<gene>
    <name evidence="2" type="ORF">Pan189_01490</name>
</gene>
<organism evidence="2 3">
    <name type="scientific">Stratiformator vulcanicus</name>
    <dbReference type="NCBI Taxonomy" id="2527980"/>
    <lineage>
        <taxon>Bacteria</taxon>
        <taxon>Pseudomonadati</taxon>
        <taxon>Planctomycetota</taxon>
        <taxon>Planctomycetia</taxon>
        <taxon>Planctomycetales</taxon>
        <taxon>Planctomycetaceae</taxon>
        <taxon>Stratiformator</taxon>
    </lineage>
</organism>
<name>A0A517QVW8_9PLAN</name>
<dbReference type="EMBL" id="CP036268">
    <property type="protein sequence ID" value="QDT35796.1"/>
    <property type="molecule type" value="Genomic_DNA"/>
</dbReference>
<accession>A0A517QVW8</accession>
<protein>
    <submittedName>
        <fullName evidence="2">Uncharacterized protein</fullName>
    </submittedName>
</protein>
<evidence type="ECO:0000256" key="1">
    <source>
        <dbReference type="SAM" id="MobiDB-lite"/>
    </source>
</evidence>
<keyword evidence="3" id="KW-1185">Reference proteome</keyword>
<proteinExistence type="predicted"/>